<evidence type="ECO:0000313" key="1">
    <source>
        <dbReference type="EMBL" id="ESA12693.1"/>
    </source>
</evidence>
<dbReference type="AlphaFoldDB" id="U9U279"/>
<dbReference type="HOGENOM" id="CLU_2741326_0_0_1"/>
<organism evidence="1">
    <name type="scientific">Rhizophagus irregularis (strain DAOM 181602 / DAOM 197198 / MUCL 43194)</name>
    <name type="common">Arbuscular mycorrhizal fungus</name>
    <name type="synonym">Glomus intraradices</name>
    <dbReference type="NCBI Taxonomy" id="747089"/>
    <lineage>
        <taxon>Eukaryota</taxon>
        <taxon>Fungi</taxon>
        <taxon>Fungi incertae sedis</taxon>
        <taxon>Mucoromycota</taxon>
        <taxon>Glomeromycotina</taxon>
        <taxon>Glomeromycetes</taxon>
        <taxon>Glomerales</taxon>
        <taxon>Glomeraceae</taxon>
        <taxon>Rhizophagus</taxon>
    </lineage>
</organism>
<proteinExistence type="predicted"/>
<reference evidence="1" key="1">
    <citation type="submission" date="2013-07" db="EMBL/GenBank/DDBJ databases">
        <title>The genome of an arbuscular mycorrhizal fungus provides insights into the evolution of the oldest plant symbiosis.</title>
        <authorList>
            <consortium name="DOE Joint Genome Institute"/>
            <person name="Tisserant E."/>
            <person name="Malbreil M."/>
            <person name="Kuo A."/>
            <person name="Kohler A."/>
            <person name="Symeonidi A."/>
            <person name="Balestrini R."/>
            <person name="Charron P."/>
            <person name="Duensing N."/>
            <person name="Frei-dit-Frey N."/>
            <person name="Gianinazzi-Pearson V."/>
            <person name="Gilbert B."/>
            <person name="Handa Y."/>
            <person name="Hijri M."/>
            <person name="Kaul R."/>
            <person name="Kawaguchi M."/>
            <person name="Krajinski F."/>
            <person name="Lammers P."/>
            <person name="Lapierre D."/>
            <person name="Masclaux F.G."/>
            <person name="Murat C."/>
            <person name="Morin E."/>
            <person name="Ndikumana S."/>
            <person name="Pagni M."/>
            <person name="Petitpierre D."/>
            <person name="Requena N."/>
            <person name="Rosikiewicz P."/>
            <person name="Riley R."/>
            <person name="Saito K."/>
            <person name="San Clemente H."/>
            <person name="Shapiro H."/>
            <person name="van Tuinen D."/>
            <person name="Becard G."/>
            <person name="Bonfante P."/>
            <person name="Paszkowski U."/>
            <person name="Shachar-Hill Y."/>
            <person name="Young J.P."/>
            <person name="Sanders I.R."/>
            <person name="Henrissat B."/>
            <person name="Rensing S.A."/>
            <person name="Grigoriev I.V."/>
            <person name="Corradi N."/>
            <person name="Roux C."/>
            <person name="Martin F."/>
        </authorList>
    </citation>
    <scope>NUCLEOTIDE SEQUENCE</scope>
    <source>
        <strain evidence="1">DAOM 197198</strain>
    </source>
</reference>
<name>U9U279_RHIID</name>
<sequence length="71" mass="7798">MDIRSGEISTHLLLALRISSGPALCNSARGRYDDEIGQILILMSLIARTQQIRALDVAFDGFDGRSGRYDS</sequence>
<protein>
    <submittedName>
        <fullName evidence="1">Uncharacterized protein</fullName>
    </submittedName>
</protein>
<dbReference type="EMBL" id="KI284670">
    <property type="protein sequence ID" value="ESA12693.1"/>
    <property type="molecule type" value="Genomic_DNA"/>
</dbReference>
<gene>
    <name evidence="1" type="ORF">GLOINDRAFT_26850</name>
</gene>
<accession>U9U279</accession>